<protein>
    <submittedName>
        <fullName evidence="3">Nucleolar pre-ribosomal-associated protein 1</fullName>
    </submittedName>
</protein>
<dbReference type="GO" id="GO:0000466">
    <property type="term" value="P:maturation of 5.8S rRNA from tricistronic rRNA transcript (SSU-rRNA, 5.8S rRNA, LSU-rRNA)"/>
    <property type="evidence" value="ECO:0007669"/>
    <property type="project" value="TreeGrafter"/>
</dbReference>
<dbReference type="Proteomes" id="UP000886998">
    <property type="component" value="Unassembled WGS sequence"/>
</dbReference>
<dbReference type="GO" id="GO:0000463">
    <property type="term" value="P:maturation of LSU-rRNA from tricistronic rRNA transcript (SSU-rRNA, 5.8S rRNA, LSU-rRNA)"/>
    <property type="evidence" value="ECO:0007669"/>
    <property type="project" value="TreeGrafter"/>
</dbReference>
<evidence type="ECO:0000313" key="3">
    <source>
        <dbReference type="EMBL" id="GFY37760.1"/>
    </source>
</evidence>
<dbReference type="GO" id="GO:0005730">
    <property type="term" value="C:nucleolus"/>
    <property type="evidence" value="ECO:0007669"/>
    <property type="project" value="TreeGrafter"/>
</dbReference>
<comment type="caution">
    <text evidence="3">The sequence shown here is derived from an EMBL/GenBank/DDBJ whole genome shotgun (WGS) entry which is preliminary data.</text>
</comment>
<dbReference type="InterPro" id="IPR032436">
    <property type="entry name" value="URB1_C"/>
</dbReference>
<evidence type="ECO:0000313" key="4">
    <source>
        <dbReference type="Proteomes" id="UP000886998"/>
    </source>
</evidence>
<dbReference type="Pfam" id="PF16201">
    <property type="entry name" value="NopRA1"/>
    <property type="match status" value="1"/>
</dbReference>
<gene>
    <name evidence="3" type="primary">Urb1</name>
    <name evidence="3" type="ORF">TNIN_355671</name>
</gene>
<organism evidence="3 4">
    <name type="scientific">Trichonephila inaurata madagascariensis</name>
    <dbReference type="NCBI Taxonomy" id="2747483"/>
    <lineage>
        <taxon>Eukaryota</taxon>
        <taxon>Metazoa</taxon>
        <taxon>Ecdysozoa</taxon>
        <taxon>Arthropoda</taxon>
        <taxon>Chelicerata</taxon>
        <taxon>Arachnida</taxon>
        <taxon>Araneae</taxon>
        <taxon>Araneomorphae</taxon>
        <taxon>Entelegynae</taxon>
        <taxon>Araneoidea</taxon>
        <taxon>Nephilidae</taxon>
        <taxon>Trichonephila</taxon>
        <taxon>Trichonephila inaurata</taxon>
    </lineage>
</organism>
<reference evidence="3" key="1">
    <citation type="submission" date="2020-08" db="EMBL/GenBank/DDBJ databases">
        <title>Multicomponent nature underlies the extraordinary mechanical properties of spider dragline silk.</title>
        <authorList>
            <person name="Kono N."/>
            <person name="Nakamura H."/>
            <person name="Mori M."/>
            <person name="Yoshida Y."/>
            <person name="Ohtoshi R."/>
            <person name="Malay A.D."/>
            <person name="Moran D.A.P."/>
            <person name="Tomita M."/>
            <person name="Numata K."/>
            <person name="Arakawa K."/>
        </authorList>
    </citation>
    <scope>NUCLEOTIDE SEQUENCE</scope>
</reference>
<feature type="domain" description="URB1 N-terminal" evidence="1">
    <location>
        <begin position="53"/>
        <end position="379"/>
    </location>
</feature>
<evidence type="ECO:0000259" key="1">
    <source>
        <dbReference type="Pfam" id="PF11707"/>
    </source>
</evidence>
<evidence type="ECO:0000259" key="2">
    <source>
        <dbReference type="Pfam" id="PF16201"/>
    </source>
</evidence>
<dbReference type="OrthoDB" id="72892at2759"/>
<proteinExistence type="predicted"/>
<name>A0A8X6WML6_9ARAC</name>
<dbReference type="InterPro" id="IPR039844">
    <property type="entry name" value="URB1"/>
</dbReference>
<sequence length="1975" mass="228230">MEHVLADKILKSLQEKEDIYTHLQHLIDQVEKFDAKNSNYDVIKEYLQLSGNCQELLQLITEVSTWDLQNATLLFNALSYILIRTAKDLDIYSAVGTSIANAILSYGMRTLLKFLKVKQRAPRVKSTLHLLTSMVALGGQIAHQVVAKLNFANTELFHLLSRSSSSENEDVRTAFLNLIILILTVCDKNIRRKMLEIKGFFNRILHGLLSDRVSTIILVLDTLRVYVIEELYIPKTIKLNLFNDNSLKPATQLYLWKGPLRETDPRKRKHGKKEYNTIAYKISDEEVAEVRSCVHKFLLALLCSHEHGIMFSDPTCGVKGRNSNKVITNVLKFVPIPYCDPLVSDLVISIFQASPDQLKFYFPMFKDNFIPRLSLQWLKAIDFLKKVIKSLNPVSVLFKTDIKRPIPVLVNIAKIFCLLDVVTPSDISEIFLNGHRVMCYHLCSFLLSILTQVKIIIDFCDHFEFSNFLYDPFEMANFKKSFLQLIFPSLPAMDQIHHYWNRVTSEATEIIEDEFLKDLPIPKLFEELLPLIEVMKLYEIFSCKLNRKCELDVPLLLNNLKKCSTVLSHSDQSKIYLSVIDIFSEQDNVTPWSKQKISNSPIIMILEVYLAAHRSGELVGARSILHKILLSTKIFDDCLWEIDLWLDAVECAKSQDIPVIFAVINEAIYSILNQPTKIIFEDEECIEKSNIKKTDDSSDSATTCKESPNEKKLFSKFVFAVLENLKFLEKSKRKGCQIFVEKALDPLMHYQHSTKFFTALEPYKSVINPAIYDYWKFLFFYSSNIEICIDEVCTGNSCNSDLIDHLRQNFISYHSSAVEISLCDISNLIGFLSKNSVRKVIWQLLMYIDFEAKLILRNESQNSSMIILDIQFLEQILTFYPLFKNKPNCNSNEDIKIKQCNISTEEMDIVKDLLKHPVLLKLFLFDMNTVENSAECIKNVTVAITKFVLNIVKKISNFNNESLYSYLTPFKKKILKFLQKAKMDAFTEDIELSNIVGTFVLFFGFNDIQIILQTLLNVENSNFQNFDAYFPTLCLLIQIFIEKKEFVLLSSTCMNALISAFASLCKKRKSILGQYIYQLLLQHPIYAFMFTEDSMMLLLQHSSIKDLNILELLIDYSNKFRQITQTFISDSLEEANTVKFLYLASKCLCSAEKENKSETEFKDLIFSRFFDTFKELVLSDSTNDLDILHNCTIGKSIQVLLQDKKENSKILRSFCKSLMKNSDEVPSVSKMHAILQLFHSWILCSSDSNKTRLRILKVCFLWLSTGLCADFKNLELTNFIKEIIENMDCLEIDEVIDVTVFFQISLKFALKSDDIGKDILKILCLLCQKYKGNNLPVQFIHGLICGHSCFFKIMLTEEKEKKILKEHLIDLLTVLTKLDGSVCKENHLGFLLAAYGASMSIIDQKLLYLLKLYADNKIDMNEYSPFVWGKSAISHYSVMKAAERFLWKKPSLQDVLSLFVPEKIETTLLYFPLTMKLEPFSELIEMDSHLSSKIYDMRFILPLFAHLLSPGNFVHCNQFIQSKVLMLIFISLSSLETSVRALGFYCLALFYNHLEIAHFREKTIWLCLLDVLRNSIESSNPKIPNIISLFLARVTDIFSKPDHQMYAFLYAFITKKPILDVRQVPDFYNLFNGTFVSHRIHREWLLNLLTDGLRTSLDFHICEKRHVFNSLFVHYVSCLSIPQEKVAILQTLNSAVKIKSTACTLYEHALLTWISNVIEESDLSDLEVLKNLCAVVESLEANIPDHFYFTTILWKLIPKVKFLDVCTIKSLNSTLLKSLSVMKNSNNSDWSKYRISGENMNQLCEVWNSLIKKLETEKNEHMEDEISFEASKINECLLVFAKISIFWEPILKEDMPEELYKKQLNSLCSVLELIFQINSYSLFHFSDLPIWLLKCAKTDTKHGLVKVLLSSEGIKSLTSIIELFEKSFNQEYKDEKSQQPKRNCWTEFLLYMKEISTNWHTSSKLLILQQIWNAI</sequence>
<keyword evidence="4" id="KW-1185">Reference proteome</keyword>
<feature type="domain" description="URB1 C-terminal" evidence="2">
    <location>
        <begin position="1526"/>
        <end position="1713"/>
    </location>
</feature>
<dbReference type="InterPro" id="IPR021714">
    <property type="entry name" value="URB1_N"/>
</dbReference>
<dbReference type="PANTHER" id="PTHR13500">
    <property type="entry name" value="NUCLEOLAR PRERIBOSOMAL-ASSOCIATED PROTEIN 1"/>
    <property type="match status" value="1"/>
</dbReference>
<dbReference type="PANTHER" id="PTHR13500:SF0">
    <property type="entry name" value="NUCLEOLAR PRE-RIBOSOMAL-ASSOCIATED PROTEIN 1"/>
    <property type="match status" value="1"/>
</dbReference>
<accession>A0A8X6WML6</accession>
<dbReference type="EMBL" id="BMAV01000464">
    <property type="protein sequence ID" value="GFY37760.1"/>
    <property type="molecule type" value="Genomic_DNA"/>
</dbReference>
<dbReference type="Pfam" id="PF11707">
    <property type="entry name" value="Npa1"/>
    <property type="match status" value="1"/>
</dbReference>